<dbReference type="KEGG" id="glz:GLAREA_05534"/>
<dbReference type="GeneID" id="19464588"/>
<protein>
    <submittedName>
        <fullName evidence="3">Uncharacterized protein</fullName>
    </submittedName>
</protein>
<accession>S3DW72</accession>
<dbReference type="RefSeq" id="XP_008077014.1">
    <property type="nucleotide sequence ID" value="XM_008078823.1"/>
</dbReference>
<evidence type="ECO:0000256" key="1">
    <source>
        <dbReference type="SAM" id="MobiDB-lite"/>
    </source>
</evidence>
<dbReference type="EMBL" id="KE145353">
    <property type="protein sequence ID" value="EPE36196.1"/>
    <property type="molecule type" value="Genomic_DNA"/>
</dbReference>
<proteinExistence type="predicted"/>
<dbReference type="AlphaFoldDB" id="S3DW72"/>
<name>S3DW72_GLAL2</name>
<feature type="region of interest" description="Disordered" evidence="1">
    <location>
        <begin position="1"/>
        <end position="46"/>
    </location>
</feature>
<sequence>MVVKSEGKWASERKNRSCVKNQASKRSETEGGGGGGGRHREGEEKGRIINIRLAPEPLNSPGPVWTVERASTACCLPCTCLQEEERQGPGPRTRWGPQAAQGSLRQWAVAQISTNSAQVVQGNNTVLEWKWSRNPSQPAGNVPKPLGRPEKAENAASPYHSAPTRTTPSSIEPRPPPRRPPPARFWVHHPRKIPVPCPRLSDNGTGEDGSGSGLDQRGKQSEGEAVAVSTTVRPGTAELKSHALAMMILSFFASYCYATANIIALALGPSHRTPASSNLRCDGMCAGHGGTCTTPYN</sequence>
<feature type="compositionally biased region" description="Low complexity" evidence="1">
    <location>
        <begin position="163"/>
        <end position="172"/>
    </location>
</feature>
<keyword evidence="2" id="KW-1133">Transmembrane helix</keyword>
<keyword evidence="2" id="KW-0472">Membrane</keyword>
<evidence type="ECO:0000313" key="3">
    <source>
        <dbReference type="EMBL" id="EPE36196.1"/>
    </source>
</evidence>
<feature type="transmembrane region" description="Helical" evidence="2">
    <location>
        <begin position="243"/>
        <end position="267"/>
    </location>
</feature>
<evidence type="ECO:0000256" key="2">
    <source>
        <dbReference type="SAM" id="Phobius"/>
    </source>
</evidence>
<organism evidence="3 4">
    <name type="scientific">Glarea lozoyensis (strain ATCC 20868 / MF5171)</name>
    <dbReference type="NCBI Taxonomy" id="1116229"/>
    <lineage>
        <taxon>Eukaryota</taxon>
        <taxon>Fungi</taxon>
        <taxon>Dikarya</taxon>
        <taxon>Ascomycota</taxon>
        <taxon>Pezizomycotina</taxon>
        <taxon>Leotiomycetes</taxon>
        <taxon>Helotiales</taxon>
        <taxon>Helotiaceae</taxon>
        <taxon>Glarea</taxon>
    </lineage>
</organism>
<keyword evidence="4" id="KW-1185">Reference proteome</keyword>
<keyword evidence="2" id="KW-0812">Transmembrane</keyword>
<gene>
    <name evidence="3" type="ORF">GLAREA_05534</name>
</gene>
<feature type="compositionally biased region" description="Basic and acidic residues" evidence="1">
    <location>
        <begin position="1"/>
        <end position="15"/>
    </location>
</feature>
<evidence type="ECO:0000313" key="4">
    <source>
        <dbReference type="Proteomes" id="UP000016922"/>
    </source>
</evidence>
<feature type="region of interest" description="Disordered" evidence="1">
    <location>
        <begin position="130"/>
        <end position="229"/>
    </location>
</feature>
<reference evidence="3 4" key="1">
    <citation type="journal article" date="2013" name="BMC Genomics">
        <title>Genomics-driven discovery of the pneumocandin biosynthetic gene cluster in the fungus Glarea lozoyensis.</title>
        <authorList>
            <person name="Chen L."/>
            <person name="Yue Q."/>
            <person name="Zhang X."/>
            <person name="Xiang M."/>
            <person name="Wang C."/>
            <person name="Li S."/>
            <person name="Che Y."/>
            <person name="Ortiz-Lopez F.J."/>
            <person name="Bills G.F."/>
            <person name="Liu X."/>
            <person name="An Z."/>
        </authorList>
    </citation>
    <scope>NUCLEOTIDE SEQUENCE [LARGE SCALE GENOMIC DNA]</scope>
    <source>
        <strain evidence="4">ATCC 20868 / MF5171</strain>
    </source>
</reference>
<dbReference type="Proteomes" id="UP000016922">
    <property type="component" value="Unassembled WGS sequence"/>
</dbReference>
<dbReference type="HOGENOM" id="CLU_937049_0_0_1"/>